<evidence type="ECO:0000259" key="1">
    <source>
        <dbReference type="Pfam" id="PF14216"/>
    </source>
</evidence>
<proteinExistence type="predicted"/>
<name>A0ABD3GW05_9MARC</name>
<dbReference type="Proteomes" id="UP001633002">
    <property type="component" value="Unassembled WGS sequence"/>
</dbReference>
<protein>
    <recommendedName>
        <fullName evidence="1">DUF4326 domain-containing protein</fullName>
    </recommendedName>
</protein>
<feature type="domain" description="DUF4326" evidence="1">
    <location>
        <begin position="42"/>
        <end position="132"/>
    </location>
</feature>
<reference evidence="2 3" key="1">
    <citation type="submission" date="2024-09" db="EMBL/GenBank/DDBJ databases">
        <title>Chromosome-scale assembly of Riccia sorocarpa.</title>
        <authorList>
            <person name="Paukszto L."/>
        </authorList>
    </citation>
    <scope>NUCLEOTIDE SEQUENCE [LARGE SCALE GENOMIC DNA]</scope>
    <source>
        <strain evidence="2">LP-2024</strain>
        <tissue evidence="2">Aerial parts of the thallus</tissue>
    </source>
</reference>
<dbReference type="AlphaFoldDB" id="A0ABD3GW05"/>
<dbReference type="EMBL" id="JBJQOH010000006">
    <property type="protein sequence ID" value="KAL3683418.1"/>
    <property type="molecule type" value="Genomic_DNA"/>
</dbReference>
<keyword evidence="3" id="KW-1185">Reference proteome</keyword>
<gene>
    <name evidence="2" type="ORF">R1sor_001440</name>
</gene>
<organism evidence="2 3">
    <name type="scientific">Riccia sorocarpa</name>
    <dbReference type="NCBI Taxonomy" id="122646"/>
    <lineage>
        <taxon>Eukaryota</taxon>
        <taxon>Viridiplantae</taxon>
        <taxon>Streptophyta</taxon>
        <taxon>Embryophyta</taxon>
        <taxon>Marchantiophyta</taxon>
        <taxon>Marchantiopsida</taxon>
        <taxon>Marchantiidae</taxon>
        <taxon>Marchantiales</taxon>
        <taxon>Ricciaceae</taxon>
        <taxon>Riccia</taxon>
    </lineage>
</organism>
<sequence length="162" mass="18874">MPGFLFKASEKVENGDDTDYKRWIDDDKLSQKYRKAKMSVTHFRRGNWDVYIGRHSAGARRAGISASVCIWGNPFPMRDERDHERAEVVAKYERWLLDPKQDAMVQRARRELKGKCLACWCSPKQCHGDVLAWVANVESLEEINRRRMELGIREVAYNGDVQ</sequence>
<evidence type="ECO:0000313" key="2">
    <source>
        <dbReference type="EMBL" id="KAL3683418.1"/>
    </source>
</evidence>
<accession>A0ABD3GW05</accession>
<dbReference type="InterPro" id="IPR025475">
    <property type="entry name" value="DUF4326"/>
</dbReference>
<evidence type="ECO:0000313" key="3">
    <source>
        <dbReference type="Proteomes" id="UP001633002"/>
    </source>
</evidence>
<comment type="caution">
    <text evidence="2">The sequence shown here is derived from an EMBL/GenBank/DDBJ whole genome shotgun (WGS) entry which is preliminary data.</text>
</comment>
<dbReference type="Pfam" id="PF14216">
    <property type="entry name" value="DUF4326"/>
    <property type="match status" value="1"/>
</dbReference>